<feature type="region of interest" description="Disordered" evidence="1">
    <location>
        <begin position="600"/>
        <end position="626"/>
    </location>
</feature>
<feature type="compositionally biased region" description="Polar residues" evidence="1">
    <location>
        <begin position="805"/>
        <end position="827"/>
    </location>
</feature>
<dbReference type="GO" id="GO:0070197">
    <property type="term" value="P:meiotic attachment of telomere to nuclear envelope"/>
    <property type="evidence" value="ECO:0007669"/>
    <property type="project" value="InterPro"/>
</dbReference>
<feature type="region of interest" description="Disordered" evidence="1">
    <location>
        <begin position="1323"/>
        <end position="1347"/>
    </location>
</feature>
<feature type="compositionally biased region" description="Polar residues" evidence="1">
    <location>
        <begin position="1141"/>
        <end position="1197"/>
    </location>
</feature>
<reference evidence="3 4" key="1">
    <citation type="submission" date="2019-01" db="EMBL/GenBank/DDBJ databases">
        <title>A draft genome assembly of the solar-powered sea slug Elysia chlorotica.</title>
        <authorList>
            <person name="Cai H."/>
            <person name="Li Q."/>
            <person name="Fang X."/>
            <person name="Li J."/>
            <person name="Curtis N.E."/>
            <person name="Altenburger A."/>
            <person name="Shibata T."/>
            <person name="Feng M."/>
            <person name="Maeda T."/>
            <person name="Schwartz J.A."/>
            <person name="Shigenobu S."/>
            <person name="Lundholm N."/>
            <person name="Nishiyama T."/>
            <person name="Yang H."/>
            <person name="Hasebe M."/>
            <person name="Li S."/>
            <person name="Pierce S.K."/>
            <person name="Wang J."/>
        </authorList>
    </citation>
    <scope>NUCLEOTIDE SEQUENCE [LARGE SCALE GENOMIC DNA]</scope>
    <source>
        <strain evidence="3">EC2010</strain>
        <tissue evidence="3">Whole organism of an adult</tissue>
    </source>
</reference>
<feature type="compositionally biased region" description="Polar residues" evidence="1">
    <location>
        <begin position="1327"/>
        <end position="1343"/>
    </location>
</feature>
<feature type="region of interest" description="Disordered" evidence="1">
    <location>
        <begin position="1082"/>
        <end position="1208"/>
    </location>
</feature>
<feature type="compositionally biased region" description="Acidic residues" evidence="1">
    <location>
        <begin position="1265"/>
        <end position="1280"/>
    </location>
</feature>
<sequence length="1595" mass="178895">MTLRNTREVFEKAQLNLTIYGPSTMEDDTSDDPLTSDELEFVAAQDYFRLAGGVKDTAKVIETCTCPSPVLPAALFCLACAVKKNVSSQNLLLSGSFLRAVQRLLACQDEKIVDSAAFFLACVVADNGRGQQLIYETGCLRELLNILRRYLHEPHTDDSKWSIVTRAVAVCVNNPQNERNQGVCCSVLPLALKFISTEPQNSSIRHILAVITAVVSNNVSNQNRVRNCGGLEEIANLVKHQHRNHRDLRVSSIVYAVTALDACIADNVTSGIQAGEMEMISVILRVIQDFDLEPADLKTLLLAVAHILESHEKFSSHITEGRAYNQMVNLLTNSQDEELFKTIKYIFTLCKSKGRDFMEAINKKLEALSAQIEKKDDSTRVRTLQDNSRVTRRQRLHSQSPHRRKSRQHYDINSLQNREESENHHQYHRQDQGHNNEDMHITNLDTHEVCKGTGKDKIHCHSKRTFEITQDFNGSNSYSPHSLDQHLKEAQTTHGNSLDWQVSGTCGRGTPGSSTNHVQNLCYSDRRPRTVEAPTHGRDSQRYSERELDRQYLSLNYPSGNESLSSERCYHRENSGYRENPLGVTSETGLGHENIRYMHSSRAERDSVSSEQGKEPRSCQVPGYGNEPPTFQTPTQSGYDQGDFNNRISKNAFQNCNFNNHGEDQFGRPYSNRCAQSENANFNGDYWISNENKKLNGNGYTDQPIDPNCNVFTDRPSGSWNRRDCIDQSRISYMDHLGHHFNGNGFSDYSNGQLIGNGHSDSRSGQLNVSNCIDHRNQSFNDNSHSDPRNRNEAGMENIGHHSGNLHSYSNSFSNHNPENLMSNRTTVPPPECLPNDSRTNHTDEENADVPSNSSHNYKHITDRDPSNALNNQGSDKLNISCSGDYPCGSETEFDNKSFHNFEVLQKSQMDLLSHFQRVVNSIMSIIPGASDSGTRLRDSLSRPVTPLSLGLGENSPASPTGLISKRSDSLNQFFSSTHDLLDNIEVEDEGIAVPNTITTLDHSDSASDARADNSKVESRNHNNITRESKINSIPNSSKAKNGNIIEKTSELDLEKVCSVAETKVPDETVFAKPLAPMHKANTVTRGKSCTPNIRRAGTPRSFCSEGLMKPPTSSTPRKSHQHLSSQTTQSFSTPGRKNQHLSNQTTQSFSTPRRTNTHLSNQPTQSFSTPRRTNTHLSNQAQQSFSTPQKSNQHSFKQAPPSPALSSFDQKLQTIATSRQISLRTLPNTSFSSSCMPAASEDSHLVLDKNGIKPKQGSLMGSFDSDDEDDDEDDEEDDNTLYQSSTSDVDSTRSDSSNTHHKDNPAFELDLVTQGRINVPLDAHDQTGTLTPNHRDASPSQQYDEDGCHFQSAKSLQGCAATQSLNSRTFNIAIETSRYTCRYHSTLRQLEREEIKQQIKQIRLSESRTLPNLRDCSLSPVTSKTNVYHFSSESDTDKYPSSPGKDVSIRSVQKALEKKTHKKARQSEARRPRVPYSDQELANLREGVRVMGRRWQQILCTYQFHPSRTSVDLKDKYRGLTTSQRNHTKPQCPALPFSMCEVRRLKRGVKMFGYNWKAILNCSKFLPGRTARDLRDKWKALNKSAGNQLSPQDI</sequence>
<dbReference type="InterPro" id="IPR017930">
    <property type="entry name" value="Myb_dom"/>
</dbReference>
<evidence type="ECO:0000313" key="4">
    <source>
        <dbReference type="Proteomes" id="UP000271974"/>
    </source>
</evidence>
<dbReference type="InterPro" id="IPR001005">
    <property type="entry name" value="SANT/Myb"/>
</dbReference>
<feature type="compositionally biased region" description="Polar residues" evidence="1">
    <location>
        <begin position="1082"/>
        <end position="1092"/>
    </location>
</feature>
<dbReference type="SUPFAM" id="SSF48371">
    <property type="entry name" value="ARM repeat"/>
    <property type="match status" value="1"/>
</dbReference>
<evidence type="ECO:0000313" key="3">
    <source>
        <dbReference type="EMBL" id="RUS80343.1"/>
    </source>
</evidence>
<feature type="compositionally biased region" description="Basic and acidic residues" evidence="1">
    <location>
        <begin position="1291"/>
        <end position="1306"/>
    </location>
</feature>
<dbReference type="GO" id="GO:0007129">
    <property type="term" value="P:homologous chromosome pairing at meiosis"/>
    <property type="evidence" value="ECO:0007669"/>
    <property type="project" value="TreeGrafter"/>
</dbReference>
<accession>A0A3S1BBS0</accession>
<dbReference type="CDD" id="cd11660">
    <property type="entry name" value="SANT_TRF"/>
    <property type="match status" value="2"/>
</dbReference>
<feature type="region of interest" description="Disordered" evidence="1">
    <location>
        <begin position="376"/>
        <end position="438"/>
    </location>
</feature>
<evidence type="ECO:0000256" key="1">
    <source>
        <dbReference type="SAM" id="MobiDB-lite"/>
    </source>
</evidence>
<dbReference type="Gene3D" id="1.25.10.10">
    <property type="entry name" value="Leucine-rich Repeat Variant"/>
    <property type="match status" value="1"/>
</dbReference>
<dbReference type="Gene3D" id="1.10.10.60">
    <property type="entry name" value="Homeodomain-like"/>
    <property type="match status" value="2"/>
</dbReference>
<dbReference type="SUPFAM" id="SSF46689">
    <property type="entry name" value="Homeodomain-like"/>
    <property type="match status" value="2"/>
</dbReference>
<feature type="region of interest" description="Disordered" evidence="1">
    <location>
        <begin position="774"/>
        <end position="875"/>
    </location>
</feature>
<dbReference type="STRING" id="188477.A0A3S1BBS0"/>
<dbReference type="InterPro" id="IPR009057">
    <property type="entry name" value="Homeodomain-like_sf"/>
</dbReference>
<dbReference type="PROSITE" id="PS51294">
    <property type="entry name" value="HTH_MYB"/>
    <property type="match status" value="1"/>
</dbReference>
<dbReference type="InterPro" id="IPR011989">
    <property type="entry name" value="ARM-like"/>
</dbReference>
<dbReference type="SMART" id="SM00717">
    <property type="entry name" value="SANT"/>
    <property type="match status" value="2"/>
</dbReference>
<feature type="compositionally biased region" description="Basic and acidic residues" evidence="1">
    <location>
        <begin position="417"/>
        <end position="438"/>
    </location>
</feature>
<feature type="domain" description="HTH myb-type" evidence="2">
    <location>
        <begin position="1542"/>
        <end position="1587"/>
    </location>
</feature>
<dbReference type="OrthoDB" id="608866at2759"/>
<organism evidence="3 4">
    <name type="scientific">Elysia chlorotica</name>
    <name type="common">Eastern emerald elysia</name>
    <name type="synonym">Sea slug</name>
    <dbReference type="NCBI Taxonomy" id="188477"/>
    <lineage>
        <taxon>Eukaryota</taxon>
        <taxon>Metazoa</taxon>
        <taxon>Spiralia</taxon>
        <taxon>Lophotrochozoa</taxon>
        <taxon>Mollusca</taxon>
        <taxon>Gastropoda</taxon>
        <taxon>Heterobranchia</taxon>
        <taxon>Euthyneura</taxon>
        <taxon>Panpulmonata</taxon>
        <taxon>Sacoglossa</taxon>
        <taxon>Placobranchoidea</taxon>
        <taxon>Plakobranchidae</taxon>
        <taxon>Elysia</taxon>
    </lineage>
</organism>
<feature type="compositionally biased region" description="Basic residues" evidence="1">
    <location>
        <begin position="390"/>
        <end position="407"/>
    </location>
</feature>
<feature type="compositionally biased region" description="Polar residues" evidence="1">
    <location>
        <begin position="1031"/>
        <end position="1041"/>
    </location>
</feature>
<dbReference type="PANTHER" id="PTHR14014:SF0">
    <property type="entry name" value="TELOMERE REPEATS-BINDING BOUQUET FORMATION PROTEIN 1"/>
    <property type="match status" value="1"/>
</dbReference>
<keyword evidence="4" id="KW-1185">Reference proteome</keyword>
<evidence type="ECO:0000259" key="2">
    <source>
        <dbReference type="PROSITE" id="PS51294"/>
    </source>
</evidence>
<feature type="compositionally biased region" description="Basic and acidic residues" evidence="1">
    <location>
        <begin position="1002"/>
        <end position="1030"/>
    </location>
</feature>
<protein>
    <recommendedName>
        <fullName evidence="2">HTH myb-type domain-containing protein</fullName>
    </recommendedName>
</protein>
<dbReference type="InterPro" id="IPR042359">
    <property type="entry name" value="TERB1"/>
</dbReference>
<feature type="compositionally biased region" description="Basic and acidic residues" evidence="1">
    <location>
        <begin position="784"/>
        <end position="794"/>
    </location>
</feature>
<feature type="region of interest" description="Disordered" evidence="1">
    <location>
        <begin position="1252"/>
        <end position="1307"/>
    </location>
</feature>
<comment type="caution">
    <text evidence="3">The sequence shown here is derived from an EMBL/GenBank/DDBJ whole genome shotgun (WGS) entry which is preliminary data.</text>
</comment>
<feature type="compositionally biased region" description="Low complexity" evidence="1">
    <location>
        <begin position="1123"/>
        <end position="1134"/>
    </location>
</feature>
<gene>
    <name evidence="3" type="ORF">EGW08_011882</name>
</gene>
<dbReference type="Proteomes" id="UP000271974">
    <property type="component" value="Unassembled WGS sequence"/>
</dbReference>
<name>A0A3S1BBS0_ELYCH</name>
<dbReference type="PANTHER" id="PTHR14014">
    <property type="entry name" value="TELOMERE REPEATS-BINDING BOUQUET FORMATION PROTEIN 1"/>
    <property type="match status" value="1"/>
</dbReference>
<dbReference type="EMBL" id="RQTK01000397">
    <property type="protein sequence ID" value="RUS80343.1"/>
    <property type="molecule type" value="Genomic_DNA"/>
</dbReference>
<proteinExistence type="predicted"/>
<feature type="region of interest" description="Disordered" evidence="1">
    <location>
        <begin position="999"/>
        <end position="1042"/>
    </location>
</feature>
<dbReference type="InterPro" id="IPR016024">
    <property type="entry name" value="ARM-type_fold"/>
</dbReference>
<feature type="compositionally biased region" description="Basic and acidic residues" evidence="1">
    <location>
        <begin position="600"/>
        <end position="617"/>
    </location>
</feature>